<comment type="caution">
    <text evidence="2">The sequence shown here is derived from an EMBL/GenBank/DDBJ whole genome shotgun (WGS) entry which is preliminary data.</text>
</comment>
<evidence type="ECO:0000313" key="3">
    <source>
        <dbReference type="Proteomes" id="UP001500851"/>
    </source>
</evidence>
<dbReference type="PANTHER" id="PTHR11647">
    <property type="entry name" value="HYDRANTOINASE/DIHYDROPYRIMIDINASE FAMILY MEMBER"/>
    <property type="match status" value="1"/>
</dbReference>
<organism evidence="2 3">
    <name type="scientific">Leucobacter iarius</name>
    <dbReference type="NCBI Taxonomy" id="333963"/>
    <lineage>
        <taxon>Bacteria</taxon>
        <taxon>Bacillati</taxon>
        <taxon>Actinomycetota</taxon>
        <taxon>Actinomycetes</taxon>
        <taxon>Micrococcales</taxon>
        <taxon>Microbacteriaceae</taxon>
        <taxon>Leucobacter</taxon>
    </lineage>
</organism>
<dbReference type="InterPro" id="IPR013108">
    <property type="entry name" value="Amidohydro_3"/>
</dbReference>
<reference evidence="2 3" key="1">
    <citation type="journal article" date="2019" name="Int. J. Syst. Evol. Microbiol.">
        <title>The Global Catalogue of Microorganisms (GCM) 10K type strain sequencing project: providing services to taxonomists for standard genome sequencing and annotation.</title>
        <authorList>
            <consortium name="The Broad Institute Genomics Platform"/>
            <consortium name="The Broad Institute Genome Sequencing Center for Infectious Disease"/>
            <person name="Wu L."/>
            <person name="Ma J."/>
        </authorList>
    </citation>
    <scope>NUCLEOTIDE SEQUENCE [LARGE SCALE GENOMIC DNA]</scope>
    <source>
        <strain evidence="2 3">JCM 14736</strain>
    </source>
</reference>
<keyword evidence="3" id="KW-1185">Reference proteome</keyword>
<dbReference type="Gene3D" id="3.20.20.140">
    <property type="entry name" value="Metal-dependent hydrolases"/>
    <property type="match status" value="2"/>
</dbReference>
<dbReference type="Proteomes" id="UP001500851">
    <property type="component" value="Unassembled WGS sequence"/>
</dbReference>
<dbReference type="EMBL" id="BAAAOB010000001">
    <property type="protein sequence ID" value="GAA1777187.1"/>
    <property type="molecule type" value="Genomic_DNA"/>
</dbReference>
<evidence type="ECO:0000259" key="1">
    <source>
        <dbReference type="Pfam" id="PF07969"/>
    </source>
</evidence>
<protein>
    <submittedName>
        <fullName evidence="2">Amidohydrolase family protein</fullName>
    </submittedName>
</protein>
<dbReference type="SUPFAM" id="SSF51338">
    <property type="entry name" value="Composite domain of metallo-dependent hydrolases"/>
    <property type="match status" value="1"/>
</dbReference>
<feature type="domain" description="Amidohydrolase 3" evidence="1">
    <location>
        <begin position="53"/>
        <end position="506"/>
    </location>
</feature>
<sequence>MPANPSPELVIRGASIPRPHRRELDRGAVVIAEGRIAAVLPDDVGIDPAVPRIDAAGRVVLPGLIDAHSHAEAALGEPEAELAMLRQGVTSAVIGQDGVSFAPASGSAAHELSRYFAAINGPVPAALAAGTDLATARRELTAPARVNAALLVPCGNLRASRAGFGSAPLTDDELASVERDARLALDQGAVGLSLGLEYVPGGFADQRELLAYARIAAEHGVPLVAHIRGYEERSPEGLAEFIGLARGTGASLHVSHLHGPAELILPRIDAAIASGVDLTFDSYPYRRGNTILAMLALPAELQRGGPTATLEALADPGLLDRLEREWFPDAAELLSRVTISFAPHPDWTWIEGRLLNEAALETGRSAGALVCELLRATELATGAIVQQPEANRVSDLRAIAGHAAHLGSSDGVYLGSRPHPRGWGSFARMLRRHVLEWGDWSWWDAAEHLSGRAARRFGLAGRGSLTAGSVADLALIDPGSLYDRADYDNPRVPADGVLDVLVAGVPTLSAGRLTEYLGGRGIPDHARSSA</sequence>
<accession>A0ABN2L6M2</accession>
<proteinExistence type="predicted"/>
<dbReference type="InterPro" id="IPR011059">
    <property type="entry name" value="Metal-dep_hydrolase_composite"/>
</dbReference>
<dbReference type="SUPFAM" id="SSF51556">
    <property type="entry name" value="Metallo-dependent hydrolases"/>
    <property type="match status" value="1"/>
</dbReference>
<dbReference type="Pfam" id="PF07969">
    <property type="entry name" value="Amidohydro_3"/>
    <property type="match status" value="1"/>
</dbReference>
<dbReference type="RefSeq" id="WP_344028194.1">
    <property type="nucleotide sequence ID" value="NZ_BAAAOB010000001.1"/>
</dbReference>
<gene>
    <name evidence="2" type="ORF">GCM10009768_02090</name>
</gene>
<dbReference type="InterPro" id="IPR050378">
    <property type="entry name" value="Metallo-dep_Hydrolases_sf"/>
</dbReference>
<dbReference type="PANTHER" id="PTHR11647:SF1">
    <property type="entry name" value="COLLAPSIN RESPONSE MEDIATOR PROTEIN"/>
    <property type="match status" value="1"/>
</dbReference>
<dbReference type="InterPro" id="IPR032466">
    <property type="entry name" value="Metal_Hydrolase"/>
</dbReference>
<name>A0ABN2L6M2_9MICO</name>
<evidence type="ECO:0000313" key="2">
    <source>
        <dbReference type="EMBL" id="GAA1777187.1"/>
    </source>
</evidence>